<organism evidence="2 3">
    <name type="scientific">Fusarium torulosum</name>
    <dbReference type="NCBI Taxonomy" id="33205"/>
    <lineage>
        <taxon>Eukaryota</taxon>
        <taxon>Fungi</taxon>
        <taxon>Dikarya</taxon>
        <taxon>Ascomycota</taxon>
        <taxon>Pezizomycotina</taxon>
        <taxon>Sordariomycetes</taxon>
        <taxon>Hypocreomycetidae</taxon>
        <taxon>Hypocreales</taxon>
        <taxon>Nectriaceae</taxon>
        <taxon>Fusarium</taxon>
    </lineage>
</organism>
<sequence length="391" mass="44229">MKGVRRVTTDRRIEGKQHQIPHGRAMGRIVDSKVITVALPRLARHHLACKAVQIGKPDRPQQCHQGTEDLEPKGLGNKNTASSKMNMAIVPQDDGLRHAGRAVHLARLILQGTEGRELIGHRQDMMEDAKSQKRTKNQLDMLEVLCHHSSYDQQPSQYGSSPAPGYGPAVTSNTSRTRQSSYQQVEPYAQPSPYVQQPTDAQRQPFEPQQSYAQQPAVQQRPYGEEPYEQQFQGRPSYGRQTSPRQPQTYVERYSYEQLPPGQRPDEEEPEAQQYSGRQQSYGQQSPFGQTTSYAQAPPYGQQVAYSEYPPYAPYYGSSSAAQAVTPASYRTEIDSQELSARMGNVRLDDDPYRQSNPDERYEYEEDQEAVAEEAQATSSRIRAHKRRSGR</sequence>
<protein>
    <submittedName>
        <fullName evidence="2">Uncharacterized protein</fullName>
    </submittedName>
</protein>
<feature type="compositionally biased region" description="Acidic residues" evidence="1">
    <location>
        <begin position="362"/>
        <end position="372"/>
    </location>
</feature>
<evidence type="ECO:0000313" key="3">
    <source>
        <dbReference type="Proteomes" id="UP001187734"/>
    </source>
</evidence>
<dbReference type="Proteomes" id="UP001187734">
    <property type="component" value="Unassembled WGS sequence"/>
</dbReference>
<feature type="compositionally biased region" description="Low complexity" evidence="1">
    <location>
        <begin position="208"/>
        <end position="220"/>
    </location>
</feature>
<evidence type="ECO:0000256" key="1">
    <source>
        <dbReference type="SAM" id="MobiDB-lite"/>
    </source>
</evidence>
<feature type="region of interest" description="Disordered" evidence="1">
    <location>
        <begin position="1"/>
        <end position="21"/>
    </location>
</feature>
<feature type="compositionally biased region" description="Polar residues" evidence="1">
    <location>
        <begin position="193"/>
        <end position="202"/>
    </location>
</feature>
<feature type="compositionally biased region" description="Low complexity" evidence="1">
    <location>
        <begin position="273"/>
        <end position="286"/>
    </location>
</feature>
<feature type="compositionally biased region" description="Polar residues" evidence="1">
    <location>
        <begin position="151"/>
        <end position="160"/>
    </location>
</feature>
<dbReference type="EMBL" id="ONZP01000283">
    <property type="protein sequence ID" value="SPJ79797.1"/>
    <property type="molecule type" value="Genomic_DNA"/>
</dbReference>
<proteinExistence type="predicted"/>
<feature type="compositionally biased region" description="Polar residues" evidence="1">
    <location>
        <begin position="170"/>
        <end position="184"/>
    </location>
</feature>
<feature type="compositionally biased region" description="Low complexity" evidence="1">
    <location>
        <begin position="305"/>
        <end position="324"/>
    </location>
</feature>
<evidence type="ECO:0000313" key="2">
    <source>
        <dbReference type="EMBL" id="SPJ79797.1"/>
    </source>
</evidence>
<keyword evidence="3" id="KW-1185">Reference proteome</keyword>
<name>A0AAE8MDM8_9HYPO</name>
<feature type="compositionally biased region" description="Basic residues" evidence="1">
    <location>
        <begin position="382"/>
        <end position="391"/>
    </location>
</feature>
<feature type="region of interest" description="Disordered" evidence="1">
    <location>
        <begin position="151"/>
        <end position="391"/>
    </location>
</feature>
<feature type="compositionally biased region" description="Basic and acidic residues" evidence="1">
    <location>
        <begin position="7"/>
        <end position="17"/>
    </location>
</feature>
<comment type="caution">
    <text evidence="2">The sequence shown here is derived from an EMBL/GenBank/DDBJ whole genome shotgun (WGS) entry which is preliminary data.</text>
</comment>
<feature type="compositionally biased region" description="Polar residues" evidence="1">
    <location>
        <begin position="230"/>
        <end position="249"/>
    </location>
</feature>
<gene>
    <name evidence="2" type="ORF">FTOL_08188</name>
</gene>
<feature type="region of interest" description="Disordered" evidence="1">
    <location>
        <begin position="57"/>
        <end position="82"/>
    </location>
</feature>
<accession>A0AAE8MDM8</accession>
<dbReference type="AlphaFoldDB" id="A0AAE8MDM8"/>
<feature type="compositionally biased region" description="Basic and acidic residues" evidence="1">
    <location>
        <begin position="347"/>
        <end position="361"/>
    </location>
</feature>
<reference evidence="2" key="1">
    <citation type="submission" date="2018-03" db="EMBL/GenBank/DDBJ databases">
        <authorList>
            <person name="Guldener U."/>
        </authorList>
    </citation>
    <scope>NUCLEOTIDE SEQUENCE</scope>
</reference>
<feature type="compositionally biased region" description="Basic and acidic residues" evidence="1">
    <location>
        <begin position="57"/>
        <end position="72"/>
    </location>
</feature>